<evidence type="ECO:0000313" key="8">
    <source>
        <dbReference type="Proteomes" id="UP000294614"/>
    </source>
</evidence>
<dbReference type="AlphaFoldDB" id="A0A4R1K8P7"/>
<dbReference type="PANTHER" id="PTHR33529:SF6">
    <property type="entry name" value="YJGP_YJGQ FAMILY PERMEASE"/>
    <property type="match status" value="1"/>
</dbReference>
<keyword evidence="2" id="KW-1003">Cell membrane</keyword>
<keyword evidence="3 6" id="KW-0812">Transmembrane</keyword>
<dbReference type="PANTHER" id="PTHR33529">
    <property type="entry name" value="SLR0882 PROTEIN-RELATED"/>
    <property type="match status" value="1"/>
</dbReference>
<dbReference type="InterPro" id="IPR005495">
    <property type="entry name" value="LptG/LptF_permease"/>
</dbReference>
<evidence type="ECO:0000313" key="7">
    <source>
        <dbReference type="EMBL" id="TCK60705.1"/>
    </source>
</evidence>
<evidence type="ECO:0000256" key="6">
    <source>
        <dbReference type="SAM" id="Phobius"/>
    </source>
</evidence>
<sequence length="350" mass="39456">MKLKLIHKYILKELLPVFFLGNIFFVLLLLLDKLVDLSDLFFTKSVPGWLIIQTVIYYLPSFFVITIPTSALLAVMFVFGRMSSESEIVAMRSFGAGRRFFLLPAMIFAIGVFIIGVLMSSYFMPKGSFLAAENVLKMAKLVSIKDIKEKELYEELKGYVFYAEKKISTTEYERLMIIDKEKNSVITAESAKIIPTGSAGLLLELTDGRIATIREDNLHSTINFKTFSINAPLADASRVTIKTERLMPLNELIANFGEDPIFKFEFSKRFSMPFAAIIMCIFGMSIGMFFHRSGKAMAIPSTVLIVVLYNTMFLVAQNIALSGQIDPFFAAWVPNVVFGVISIYAYERVL</sequence>
<comment type="subcellular location">
    <subcellularLocation>
        <location evidence="1">Cell membrane</location>
        <topology evidence="1">Multi-pass membrane protein</topology>
    </subcellularLocation>
</comment>
<gene>
    <name evidence="7" type="ORF">C8D98_1584</name>
</gene>
<feature type="transmembrane region" description="Helical" evidence="6">
    <location>
        <begin position="100"/>
        <end position="124"/>
    </location>
</feature>
<evidence type="ECO:0000256" key="4">
    <source>
        <dbReference type="ARBA" id="ARBA00022989"/>
    </source>
</evidence>
<accession>A0A4R1K8P7</accession>
<dbReference type="RefSeq" id="WP_132873575.1">
    <property type="nucleotide sequence ID" value="NZ_JAJUHT010000001.1"/>
</dbReference>
<feature type="transmembrane region" description="Helical" evidence="6">
    <location>
        <begin position="328"/>
        <end position="346"/>
    </location>
</feature>
<reference evidence="7 8" key="1">
    <citation type="submission" date="2019-03" db="EMBL/GenBank/DDBJ databases">
        <title>Genomic Encyclopedia of Type Strains, Phase IV (KMG-IV): sequencing the most valuable type-strain genomes for metagenomic binning, comparative biology and taxonomic classification.</title>
        <authorList>
            <person name="Goeker M."/>
        </authorList>
    </citation>
    <scope>NUCLEOTIDE SEQUENCE [LARGE SCALE GENOMIC DNA]</scope>
    <source>
        <strain evidence="7 8">DSM 24984</strain>
    </source>
</reference>
<dbReference type="GO" id="GO:0043190">
    <property type="term" value="C:ATP-binding cassette (ABC) transporter complex"/>
    <property type="evidence" value="ECO:0007669"/>
    <property type="project" value="TreeGrafter"/>
</dbReference>
<protein>
    <submittedName>
        <fullName evidence="7">Lipopolysaccharide export system permease protein</fullName>
    </submittedName>
</protein>
<feature type="transmembrane region" description="Helical" evidence="6">
    <location>
        <begin position="270"/>
        <end position="290"/>
    </location>
</feature>
<organism evidence="7 8">
    <name type="scientific">Seleniivibrio woodruffii</name>
    <dbReference type="NCBI Taxonomy" id="1078050"/>
    <lineage>
        <taxon>Bacteria</taxon>
        <taxon>Pseudomonadati</taxon>
        <taxon>Deferribacterota</taxon>
        <taxon>Deferribacteres</taxon>
        <taxon>Deferribacterales</taxon>
        <taxon>Geovibrionaceae</taxon>
        <taxon>Seleniivibrio</taxon>
    </lineage>
</organism>
<keyword evidence="8" id="KW-1185">Reference proteome</keyword>
<evidence type="ECO:0000256" key="3">
    <source>
        <dbReference type="ARBA" id="ARBA00022692"/>
    </source>
</evidence>
<name>A0A4R1K8P7_9BACT</name>
<feature type="transmembrane region" description="Helical" evidence="6">
    <location>
        <begin position="14"/>
        <end position="35"/>
    </location>
</feature>
<keyword evidence="5 6" id="KW-0472">Membrane</keyword>
<dbReference type="GO" id="GO:0015920">
    <property type="term" value="P:lipopolysaccharide transport"/>
    <property type="evidence" value="ECO:0007669"/>
    <property type="project" value="TreeGrafter"/>
</dbReference>
<evidence type="ECO:0000256" key="1">
    <source>
        <dbReference type="ARBA" id="ARBA00004651"/>
    </source>
</evidence>
<evidence type="ECO:0000256" key="2">
    <source>
        <dbReference type="ARBA" id="ARBA00022475"/>
    </source>
</evidence>
<dbReference type="Pfam" id="PF03739">
    <property type="entry name" value="LptF_LptG"/>
    <property type="match status" value="1"/>
</dbReference>
<dbReference type="OrthoDB" id="9792188at2"/>
<keyword evidence="4 6" id="KW-1133">Transmembrane helix</keyword>
<feature type="transmembrane region" description="Helical" evidence="6">
    <location>
        <begin position="55"/>
        <end position="79"/>
    </location>
</feature>
<feature type="transmembrane region" description="Helical" evidence="6">
    <location>
        <begin position="297"/>
        <end position="316"/>
    </location>
</feature>
<evidence type="ECO:0000256" key="5">
    <source>
        <dbReference type="ARBA" id="ARBA00023136"/>
    </source>
</evidence>
<proteinExistence type="predicted"/>
<comment type="caution">
    <text evidence="7">The sequence shown here is derived from an EMBL/GenBank/DDBJ whole genome shotgun (WGS) entry which is preliminary data.</text>
</comment>
<dbReference type="EMBL" id="SMGG01000004">
    <property type="protein sequence ID" value="TCK60705.1"/>
    <property type="molecule type" value="Genomic_DNA"/>
</dbReference>
<dbReference type="Proteomes" id="UP000294614">
    <property type="component" value="Unassembled WGS sequence"/>
</dbReference>